<evidence type="ECO:0000259" key="2">
    <source>
        <dbReference type="PROSITE" id="PS50097"/>
    </source>
</evidence>
<dbReference type="InterPro" id="IPR011333">
    <property type="entry name" value="SKP1/BTB/POZ_sf"/>
</dbReference>
<protein>
    <recommendedName>
        <fullName evidence="2">BTB domain-containing protein</fullName>
    </recommendedName>
</protein>
<dbReference type="PROSITE" id="PS50097">
    <property type="entry name" value="BTB"/>
    <property type="match status" value="1"/>
</dbReference>
<dbReference type="SUPFAM" id="SSF54695">
    <property type="entry name" value="POZ domain"/>
    <property type="match status" value="1"/>
</dbReference>
<feature type="region of interest" description="Disordered" evidence="1">
    <location>
        <begin position="271"/>
        <end position="340"/>
    </location>
</feature>
<dbReference type="OrthoDB" id="3893071at2759"/>
<dbReference type="EMBL" id="ML210151">
    <property type="protein sequence ID" value="TFK29205.1"/>
    <property type="molecule type" value="Genomic_DNA"/>
</dbReference>
<keyword evidence="4" id="KW-1185">Reference proteome</keyword>
<dbReference type="Proteomes" id="UP000307440">
    <property type="component" value="Unassembled WGS sequence"/>
</dbReference>
<accession>A0A5C3L922</accession>
<dbReference type="SMART" id="SM00225">
    <property type="entry name" value="BTB"/>
    <property type="match status" value="1"/>
</dbReference>
<evidence type="ECO:0000313" key="4">
    <source>
        <dbReference type="Proteomes" id="UP000307440"/>
    </source>
</evidence>
<feature type="compositionally biased region" description="Pro residues" evidence="1">
    <location>
        <begin position="277"/>
        <end position="302"/>
    </location>
</feature>
<dbReference type="Gene3D" id="3.30.710.10">
    <property type="entry name" value="Potassium Channel Kv1.1, Chain A"/>
    <property type="match status" value="1"/>
</dbReference>
<evidence type="ECO:0000313" key="3">
    <source>
        <dbReference type="EMBL" id="TFK29205.1"/>
    </source>
</evidence>
<proteinExistence type="predicted"/>
<reference evidence="3 4" key="1">
    <citation type="journal article" date="2019" name="Nat. Ecol. Evol.">
        <title>Megaphylogeny resolves global patterns of mushroom evolution.</title>
        <authorList>
            <person name="Varga T."/>
            <person name="Krizsan K."/>
            <person name="Foldi C."/>
            <person name="Dima B."/>
            <person name="Sanchez-Garcia M."/>
            <person name="Sanchez-Ramirez S."/>
            <person name="Szollosi G.J."/>
            <person name="Szarkandi J.G."/>
            <person name="Papp V."/>
            <person name="Albert L."/>
            <person name="Andreopoulos W."/>
            <person name="Angelini C."/>
            <person name="Antonin V."/>
            <person name="Barry K.W."/>
            <person name="Bougher N.L."/>
            <person name="Buchanan P."/>
            <person name="Buyck B."/>
            <person name="Bense V."/>
            <person name="Catcheside P."/>
            <person name="Chovatia M."/>
            <person name="Cooper J."/>
            <person name="Damon W."/>
            <person name="Desjardin D."/>
            <person name="Finy P."/>
            <person name="Geml J."/>
            <person name="Haridas S."/>
            <person name="Hughes K."/>
            <person name="Justo A."/>
            <person name="Karasinski D."/>
            <person name="Kautmanova I."/>
            <person name="Kiss B."/>
            <person name="Kocsube S."/>
            <person name="Kotiranta H."/>
            <person name="LaButti K.M."/>
            <person name="Lechner B.E."/>
            <person name="Liimatainen K."/>
            <person name="Lipzen A."/>
            <person name="Lukacs Z."/>
            <person name="Mihaltcheva S."/>
            <person name="Morgado L.N."/>
            <person name="Niskanen T."/>
            <person name="Noordeloos M.E."/>
            <person name="Ohm R.A."/>
            <person name="Ortiz-Santana B."/>
            <person name="Ovrebo C."/>
            <person name="Racz N."/>
            <person name="Riley R."/>
            <person name="Savchenko A."/>
            <person name="Shiryaev A."/>
            <person name="Soop K."/>
            <person name="Spirin V."/>
            <person name="Szebenyi C."/>
            <person name="Tomsovsky M."/>
            <person name="Tulloss R.E."/>
            <person name="Uehling J."/>
            <person name="Grigoriev I.V."/>
            <person name="Vagvolgyi C."/>
            <person name="Papp T."/>
            <person name="Martin F.M."/>
            <person name="Miettinen O."/>
            <person name="Hibbett D.S."/>
            <person name="Nagy L.G."/>
        </authorList>
    </citation>
    <scope>NUCLEOTIDE SEQUENCE [LARGE SCALE GENOMIC DNA]</scope>
    <source>
        <strain evidence="3 4">CBS 121175</strain>
    </source>
</reference>
<name>A0A5C3L922_COPMA</name>
<feature type="domain" description="BTB" evidence="2">
    <location>
        <begin position="36"/>
        <end position="108"/>
    </location>
</feature>
<organism evidence="3 4">
    <name type="scientific">Coprinopsis marcescibilis</name>
    <name type="common">Agaric fungus</name>
    <name type="synonym">Psathyrella marcescibilis</name>
    <dbReference type="NCBI Taxonomy" id="230819"/>
    <lineage>
        <taxon>Eukaryota</taxon>
        <taxon>Fungi</taxon>
        <taxon>Dikarya</taxon>
        <taxon>Basidiomycota</taxon>
        <taxon>Agaricomycotina</taxon>
        <taxon>Agaricomycetes</taxon>
        <taxon>Agaricomycetidae</taxon>
        <taxon>Agaricales</taxon>
        <taxon>Agaricineae</taxon>
        <taxon>Psathyrellaceae</taxon>
        <taxon>Coprinopsis</taxon>
    </lineage>
</organism>
<gene>
    <name evidence="3" type="ORF">FA15DRAFT_430688</name>
</gene>
<sequence>MIGVNGCTLASSSSSSTAADEQPKLSWVDELWFDDGNLILQAESTLFRVYRGLLTARSSVFRDMFAFPPPPEGNSTMDGCPVIQVYDPAHDMTSFLHAIFDNELPFGGPSFLSADSPIATLESVLRLAHKYDVPFLRRRAMDYLSIYEAKSPVATLESILGLANKYDVRNRVLDHLSTDQTTIAKLKGEEWDWSGYSLLPLSRFTWPQDVVVMILNGSTGATAQGSSFADISGNQHQDTHYTSTSFQGTSSATVANYFYGPVYMTYASPAPSQPGGYPTPPPPPPPPPTTTSTPPPTQPMQSPPTSFTEPSPVPSDVSLPVGDSTIMPSPSTSSSTSSVRRLGSRIGQFFASLAHRVRRRQQSSL</sequence>
<dbReference type="Pfam" id="PF00651">
    <property type="entry name" value="BTB"/>
    <property type="match status" value="1"/>
</dbReference>
<feature type="compositionally biased region" description="Low complexity" evidence="1">
    <location>
        <begin position="314"/>
        <end position="338"/>
    </location>
</feature>
<dbReference type="AlphaFoldDB" id="A0A5C3L922"/>
<evidence type="ECO:0000256" key="1">
    <source>
        <dbReference type="SAM" id="MobiDB-lite"/>
    </source>
</evidence>
<feature type="region of interest" description="Disordered" evidence="1">
    <location>
        <begin position="226"/>
        <end position="246"/>
    </location>
</feature>
<dbReference type="InterPro" id="IPR000210">
    <property type="entry name" value="BTB/POZ_dom"/>
</dbReference>